<dbReference type="InterPro" id="IPR050107">
    <property type="entry name" value="ABC_carbohydrate_import_ATPase"/>
</dbReference>
<dbReference type="InterPro" id="IPR003593">
    <property type="entry name" value="AAA+_ATPase"/>
</dbReference>
<dbReference type="Pfam" id="PF00005">
    <property type="entry name" value="ABC_tran"/>
    <property type="match status" value="2"/>
</dbReference>
<name>A0ABV5ZBA5_9GAMM</name>
<dbReference type="InterPro" id="IPR017871">
    <property type="entry name" value="ABC_transporter-like_CS"/>
</dbReference>
<dbReference type="CDD" id="cd03216">
    <property type="entry name" value="ABC_Carb_Monos_I"/>
    <property type="match status" value="1"/>
</dbReference>
<dbReference type="Gene3D" id="3.40.50.300">
    <property type="entry name" value="P-loop containing nucleotide triphosphate hydrolases"/>
    <property type="match status" value="2"/>
</dbReference>
<reference evidence="4 5" key="1">
    <citation type="submission" date="2024-09" db="EMBL/GenBank/DDBJ databases">
        <authorList>
            <person name="Sun Q."/>
            <person name="Mori K."/>
        </authorList>
    </citation>
    <scope>NUCLEOTIDE SEQUENCE [LARGE SCALE GENOMIC DNA]</scope>
    <source>
        <strain evidence="4 5">ATCC 51285</strain>
    </source>
</reference>
<dbReference type="PROSITE" id="PS50893">
    <property type="entry name" value="ABC_TRANSPORTER_2"/>
    <property type="match status" value="2"/>
</dbReference>
<dbReference type="InterPro" id="IPR027417">
    <property type="entry name" value="P-loop_NTPase"/>
</dbReference>
<dbReference type="PANTHER" id="PTHR43790:SF4">
    <property type="entry name" value="GUANOSINE IMPORT ATP-BINDING PROTEIN NUPO"/>
    <property type="match status" value="1"/>
</dbReference>
<dbReference type="CDD" id="cd03215">
    <property type="entry name" value="ABC_Carb_Monos_II"/>
    <property type="match status" value="1"/>
</dbReference>
<dbReference type="SMART" id="SM00382">
    <property type="entry name" value="AAA"/>
    <property type="match status" value="1"/>
</dbReference>
<feature type="domain" description="ABC transporter" evidence="3">
    <location>
        <begin position="257"/>
        <end position="501"/>
    </location>
</feature>
<sequence>MTAVPLLALEGITKDYPGCRANDDVSLSLQAGEIRALLGENGAGKSTLMKIIYGLVKPDAGTLRWQGQEVQVKDPAHARRLGIGMVFQHFSLFETLSIAENIALALEPEAAADRQVLAKRIKEVSKQYGMPLDPQRLVYTLSTGERQRVEIVRCLLQDIKLLILDEPTSVLTPQEVEVLFVTLRQLAAEGCSILFISHKLKEVKALCHSATILRQGRISGNCDPQLESTATMAQKMVGEGVNLETSYPPGRPGSPCLAVEQLSLPAADAFATALKQISFNLHRGEILGIAGVAGNGQAELLAALSGELQGATGSVRLLEQDILPLDVAARRQLGLGFVPEDRLGRGAVPELGLVDNALLTGYQGPAVNKGWIDFAWLRQWASDICQQFNVKTAGVDAEAKSLSGGNLQKFILGREITQRPKVLLAAHPTWGVDVGAAIVIHHALIALRDQGAGILVVSEDIDELFMISDRIGAICDGRLSPIQKTAETSLEQLGEWMAGVFEEVQDA</sequence>
<feature type="domain" description="ABC transporter" evidence="3">
    <location>
        <begin position="7"/>
        <end position="240"/>
    </location>
</feature>
<proteinExistence type="predicted"/>
<gene>
    <name evidence="4" type="ORF">ACFFLH_09110</name>
</gene>
<protein>
    <submittedName>
        <fullName evidence="4">ABC transporter ATP-binding protein</fullName>
    </submittedName>
</protein>
<accession>A0ABV5ZBA5</accession>
<evidence type="ECO:0000259" key="3">
    <source>
        <dbReference type="PROSITE" id="PS50893"/>
    </source>
</evidence>
<dbReference type="PANTHER" id="PTHR43790">
    <property type="entry name" value="CARBOHYDRATE TRANSPORT ATP-BINDING PROTEIN MG119-RELATED"/>
    <property type="match status" value="1"/>
</dbReference>
<dbReference type="RefSeq" id="WP_027311996.1">
    <property type="nucleotide sequence ID" value="NZ_JBHLZN010000002.1"/>
</dbReference>
<evidence type="ECO:0000256" key="2">
    <source>
        <dbReference type="ARBA" id="ARBA00022840"/>
    </source>
</evidence>
<dbReference type="GO" id="GO:0005524">
    <property type="term" value="F:ATP binding"/>
    <property type="evidence" value="ECO:0007669"/>
    <property type="project" value="UniProtKB-KW"/>
</dbReference>
<keyword evidence="1" id="KW-0547">Nucleotide-binding</keyword>
<dbReference type="InterPro" id="IPR003439">
    <property type="entry name" value="ABC_transporter-like_ATP-bd"/>
</dbReference>
<dbReference type="SUPFAM" id="SSF52540">
    <property type="entry name" value="P-loop containing nucleoside triphosphate hydrolases"/>
    <property type="match status" value="2"/>
</dbReference>
<dbReference type="EMBL" id="JBHLZN010000002">
    <property type="protein sequence ID" value="MFB9886568.1"/>
    <property type="molecule type" value="Genomic_DNA"/>
</dbReference>
<evidence type="ECO:0000313" key="5">
    <source>
        <dbReference type="Proteomes" id="UP001589628"/>
    </source>
</evidence>
<evidence type="ECO:0000256" key="1">
    <source>
        <dbReference type="ARBA" id="ARBA00022741"/>
    </source>
</evidence>
<evidence type="ECO:0000313" key="4">
    <source>
        <dbReference type="EMBL" id="MFB9886568.1"/>
    </source>
</evidence>
<keyword evidence="5" id="KW-1185">Reference proteome</keyword>
<organism evidence="4 5">
    <name type="scientific">Balneatrix alpica</name>
    <dbReference type="NCBI Taxonomy" id="75684"/>
    <lineage>
        <taxon>Bacteria</taxon>
        <taxon>Pseudomonadati</taxon>
        <taxon>Pseudomonadota</taxon>
        <taxon>Gammaproteobacteria</taxon>
        <taxon>Oceanospirillales</taxon>
        <taxon>Balneatrichaceae</taxon>
        <taxon>Balneatrix</taxon>
    </lineage>
</organism>
<dbReference type="PROSITE" id="PS00211">
    <property type="entry name" value="ABC_TRANSPORTER_1"/>
    <property type="match status" value="1"/>
</dbReference>
<dbReference type="Proteomes" id="UP001589628">
    <property type="component" value="Unassembled WGS sequence"/>
</dbReference>
<comment type="caution">
    <text evidence="4">The sequence shown here is derived from an EMBL/GenBank/DDBJ whole genome shotgun (WGS) entry which is preliminary data.</text>
</comment>
<keyword evidence="2 4" id="KW-0067">ATP-binding</keyword>